<organism evidence="2 3">
    <name type="scientific">Anaeromicropila populeti</name>
    <dbReference type="NCBI Taxonomy" id="37658"/>
    <lineage>
        <taxon>Bacteria</taxon>
        <taxon>Bacillati</taxon>
        <taxon>Bacillota</taxon>
        <taxon>Clostridia</taxon>
        <taxon>Lachnospirales</taxon>
        <taxon>Lachnospiraceae</taxon>
        <taxon>Anaeromicropila</taxon>
    </lineage>
</organism>
<evidence type="ECO:0000313" key="3">
    <source>
        <dbReference type="Proteomes" id="UP000199659"/>
    </source>
</evidence>
<accession>A0A1I6IM01</accession>
<evidence type="ECO:0000313" key="2">
    <source>
        <dbReference type="EMBL" id="SFR67714.1"/>
    </source>
</evidence>
<proteinExistence type="predicted"/>
<sequence>MKKQRKIILVLMLVVVTALTGCKGKSDSGFSIGTWNENVFENTWLDMKFEIQDDWNIATDEEIAEVIGAGAETMSELKGNSSEAMKAAAELKTVYGFMAADAENMINAQLVYENLALSIGGTKYTEEEYLDTLEDSLLQVESIGYEVVDRTTEELAGKTFHCLKLSGYDGGMYQEYYTYKMDKYMVAVIISYTPDKEDIRDEFVNSIATLA</sequence>
<dbReference type="PROSITE" id="PS51257">
    <property type="entry name" value="PROKAR_LIPOPROTEIN"/>
    <property type="match status" value="1"/>
</dbReference>
<dbReference type="RefSeq" id="WP_092559497.1">
    <property type="nucleotide sequence ID" value="NZ_FOYZ01000003.1"/>
</dbReference>
<feature type="signal peptide" evidence="1">
    <location>
        <begin position="1"/>
        <end position="20"/>
    </location>
</feature>
<keyword evidence="1" id="KW-0732">Signal</keyword>
<dbReference type="EMBL" id="FOYZ01000003">
    <property type="protein sequence ID" value="SFR67714.1"/>
    <property type="molecule type" value="Genomic_DNA"/>
</dbReference>
<dbReference type="AlphaFoldDB" id="A0A1I6IM01"/>
<gene>
    <name evidence="2" type="ORF">SAMN05661086_00885</name>
</gene>
<dbReference type="Proteomes" id="UP000199659">
    <property type="component" value="Unassembled WGS sequence"/>
</dbReference>
<reference evidence="2 3" key="1">
    <citation type="submission" date="2016-10" db="EMBL/GenBank/DDBJ databases">
        <authorList>
            <person name="de Groot N.N."/>
        </authorList>
    </citation>
    <scope>NUCLEOTIDE SEQUENCE [LARGE SCALE GENOMIC DNA]</scope>
    <source>
        <strain evidence="2 3">743A</strain>
    </source>
</reference>
<evidence type="ECO:0000256" key="1">
    <source>
        <dbReference type="SAM" id="SignalP"/>
    </source>
</evidence>
<dbReference type="OrthoDB" id="2048617at2"/>
<name>A0A1I6IM01_9FIRM</name>
<protein>
    <submittedName>
        <fullName evidence="2">Uncharacterized protein</fullName>
    </submittedName>
</protein>
<dbReference type="STRING" id="37658.SAMN05661086_00885"/>
<feature type="chain" id="PRO_5038664838" evidence="1">
    <location>
        <begin position="21"/>
        <end position="211"/>
    </location>
</feature>
<keyword evidence="3" id="KW-1185">Reference proteome</keyword>